<accession>K1UM00</accession>
<name>K1UM00_9ZZZZ</name>
<reference evidence="1" key="1">
    <citation type="journal article" date="2013" name="Environ. Microbiol.">
        <title>Microbiota from the distal guts of lean and obese adolescents exhibit partial functional redundancy besides clear differences in community structure.</title>
        <authorList>
            <person name="Ferrer M."/>
            <person name="Ruiz A."/>
            <person name="Lanza F."/>
            <person name="Haange S.B."/>
            <person name="Oberbach A."/>
            <person name="Till H."/>
            <person name="Bargiela R."/>
            <person name="Campoy C."/>
            <person name="Segura M.T."/>
            <person name="Richter M."/>
            <person name="von Bergen M."/>
            <person name="Seifert J."/>
            <person name="Suarez A."/>
        </authorList>
    </citation>
    <scope>NUCLEOTIDE SEQUENCE</scope>
</reference>
<organism evidence="1">
    <name type="scientific">human gut metagenome</name>
    <dbReference type="NCBI Taxonomy" id="408170"/>
    <lineage>
        <taxon>unclassified sequences</taxon>
        <taxon>metagenomes</taxon>
        <taxon>organismal metagenomes</taxon>
    </lineage>
</organism>
<evidence type="ECO:0000313" key="1">
    <source>
        <dbReference type="EMBL" id="EKC79085.1"/>
    </source>
</evidence>
<comment type="caution">
    <text evidence="1">The sequence shown here is derived from an EMBL/GenBank/DDBJ whole genome shotgun (WGS) entry which is preliminary data.</text>
</comment>
<gene>
    <name evidence="1" type="ORF">LEA_02815</name>
</gene>
<proteinExistence type="predicted"/>
<dbReference type="EMBL" id="AJWY01001903">
    <property type="protein sequence ID" value="EKC79085.1"/>
    <property type="molecule type" value="Genomic_DNA"/>
</dbReference>
<feature type="non-terminal residue" evidence="1">
    <location>
        <position position="1"/>
    </location>
</feature>
<sequence length="53" mass="6208">YNGLKTLLDHMIETGLSTKERQEGIWFAENLEQIKQILKAIKTPKYHRTPHST</sequence>
<dbReference type="AlphaFoldDB" id="K1UM00"/>
<protein>
    <submittedName>
        <fullName evidence="1">Decarboxylase</fullName>
    </submittedName>
</protein>